<organism evidence="2 3">
    <name type="scientific">Aspergillus ochraceoroseus IBT 24754</name>
    <dbReference type="NCBI Taxonomy" id="1392256"/>
    <lineage>
        <taxon>Eukaryota</taxon>
        <taxon>Fungi</taxon>
        <taxon>Dikarya</taxon>
        <taxon>Ascomycota</taxon>
        <taxon>Pezizomycotina</taxon>
        <taxon>Eurotiomycetes</taxon>
        <taxon>Eurotiomycetidae</taxon>
        <taxon>Eurotiales</taxon>
        <taxon>Aspergillaceae</taxon>
        <taxon>Aspergillus</taxon>
        <taxon>Aspergillus subgen. Nidulantes</taxon>
    </lineage>
</organism>
<protein>
    <submittedName>
        <fullName evidence="2">Uncharacterized protein</fullName>
    </submittedName>
</protein>
<evidence type="ECO:0000313" key="2">
    <source>
        <dbReference type="EMBL" id="PTU23877.1"/>
    </source>
</evidence>
<dbReference type="Proteomes" id="UP000244073">
    <property type="component" value="Unassembled WGS sequence"/>
</dbReference>
<dbReference type="PANTHER" id="PTHR40640:SF1">
    <property type="entry name" value="ANCHORED GLYCOPROTEIN, PUTATIVE (AFU_ORTHOLOGUE AFUA_8G04860)-RELATED"/>
    <property type="match status" value="1"/>
</dbReference>
<dbReference type="OrthoDB" id="4991875at2759"/>
<sequence length="218" mass="22041">MRLQIIRSIAILGGISLATANEIVSLLLMDFDSQGIVGEVSGPSTTYNLHCPTDTPSDECGFRPQGQTITVGSDNSFNLVYEYEDYWLKESCSPRGTTWISCEATNTQSDFSTETSTALSTKLTYLPVTITATTTLDHVASSTTGSAAGTSSATGAHATGSSSTASAAVSSNAASNSTSSASATTSTPNAGAPMATGVAAQWVMGGAAAAAVVALVMA</sequence>
<dbReference type="GeneID" id="63818001"/>
<evidence type="ECO:0000256" key="1">
    <source>
        <dbReference type="SAM" id="MobiDB-lite"/>
    </source>
</evidence>
<dbReference type="EMBL" id="MSFN02000001">
    <property type="protein sequence ID" value="PTU23877.1"/>
    <property type="molecule type" value="Genomic_DNA"/>
</dbReference>
<accession>A0A2T5M5R5</accession>
<reference evidence="2 3" key="1">
    <citation type="journal article" date="2018" name="Proc. Natl. Acad. Sci. U.S.A.">
        <title>Linking secondary metabolites to gene clusters through genome sequencing of six diverse Aspergillus species.</title>
        <authorList>
            <person name="Kaerboelling I."/>
            <person name="Vesth T.C."/>
            <person name="Frisvad J.C."/>
            <person name="Nybo J.L."/>
            <person name="Theobald S."/>
            <person name="Kuo A."/>
            <person name="Bowyer P."/>
            <person name="Matsuda Y."/>
            <person name="Mondo S."/>
            <person name="Lyhne E.K."/>
            <person name="Kogle M.E."/>
            <person name="Clum A."/>
            <person name="Lipzen A."/>
            <person name="Salamov A."/>
            <person name="Ngan C.Y."/>
            <person name="Daum C."/>
            <person name="Chiniquy J."/>
            <person name="Barry K."/>
            <person name="LaButti K."/>
            <person name="Haridas S."/>
            <person name="Simmons B.A."/>
            <person name="Magnuson J.K."/>
            <person name="Mortensen U.H."/>
            <person name="Larsen T.O."/>
            <person name="Grigoriev I.V."/>
            <person name="Baker S.E."/>
            <person name="Andersen M.R."/>
        </authorList>
    </citation>
    <scope>NUCLEOTIDE SEQUENCE [LARGE SCALE GENOMIC DNA]</scope>
    <source>
        <strain evidence="2 3">IBT 24754</strain>
    </source>
</reference>
<dbReference type="RefSeq" id="XP_040755269.1">
    <property type="nucleotide sequence ID" value="XM_040901117.1"/>
</dbReference>
<name>A0A2T5M5R5_9EURO</name>
<dbReference type="PANTHER" id="PTHR40640">
    <property type="entry name" value="ANCHORED GLYCOPROTEIN, PUTATIVE (AFU_ORTHOLOGUE AFUA_8G04860)-RELATED"/>
    <property type="match status" value="1"/>
</dbReference>
<dbReference type="AlphaFoldDB" id="A0A2T5M5R5"/>
<gene>
    <name evidence="2" type="ORF">P175DRAFT_08514</name>
</gene>
<feature type="region of interest" description="Disordered" evidence="1">
    <location>
        <begin position="142"/>
        <end position="162"/>
    </location>
</feature>
<evidence type="ECO:0000313" key="3">
    <source>
        <dbReference type="Proteomes" id="UP000244073"/>
    </source>
</evidence>
<dbReference type="VEuPathDB" id="FungiDB:P175DRAFT_08514"/>
<comment type="caution">
    <text evidence="2">The sequence shown here is derived from an EMBL/GenBank/DDBJ whole genome shotgun (WGS) entry which is preliminary data.</text>
</comment>
<proteinExistence type="predicted"/>